<evidence type="ECO:0000256" key="3">
    <source>
        <dbReference type="ARBA" id="ARBA00012438"/>
    </source>
</evidence>
<evidence type="ECO:0000256" key="8">
    <source>
        <dbReference type="ARBA" id="ARBA00022741"/>
    </source>
</evidence>
<keyword evidence="4" id="KW-1003">Cell membrane</keyword>
<keyword evidence="7 14" id="KW-0812">Transmembrane</keyword>
<evidence type="ECO:0000256" key="5">
    <source>
        <dbReference type="ARBA" id="ARBA00022553"/>
    </source>
</evidence>
<keyword evidence="5" id="KW-0597">Phosphoprotein</keyword>
<evidence type="ECO:0000256" key="2">
    <source>
        <dbReference type="ARBA" id="ARBA00004651"/>
    </source>
</evidence>
<evidence type="ECO:0000256" key="11">
    <source>
        <dbReference type="ARBA" id="ARBA00022989"/>
    </source>
</evidence>
<dbReference type="Gene3D" id="3.30.565.10">
    <property type="entry name" value="Histidine kinase-like ATPase, C-terminal domain"/>
    <property type="match status" value="1"/>
</dbReference>
<keyword evidence="8" id="KW-0547">Nucleotide-binding</keyword>
<proteinExistence type="predicted"/>
<evidence type="ECO:0000256" key="4">
    <source>
        <dbReference type="ARBA" id="ARBA00022475"/>
    </source>
</evidence>
<dbReference type="InterPro" id="IPR003661">
    <property type="entry name" value="HisK_dim/P_dom"/>
</dbReference>
<dbReference type="InterPro" id="IPR003594">
    <property type="entry name" value="HATPase_dom"/>
</dbReference>
<evidence type="ECO:0000256" key="10">
    <source>
        <dbReference type="ARBA" id="ARBA00022840"/>
    </source>
</evidence>
<dbReference type="SMART" id="SM00387">
    <property type="entry name" value="HATPase_c"/>
    <property type="match status" value="1"/>
</dbReference>
<dbReference type="Proteomes" id="UP001597109">
    <property type="component" value="Unassembled WGS sequence"/>
</dbReference>
<keyword evidence="17" id="KW-1185">Reference proteome</keyword>
<dbReference type="Gene3D" id="1.10.287.130">
    <property type="match status" value="1"/>
</dbReference>
<dbReference type="Pfam" id="PF00512">
    <property type="entry name" value="HisKA"/>
    <property type="match status" value="1"/>
</dbReference>
<evidence type="ECO:0000256" key="14">
    <source>
        <dbReference type="SAM" id="Phobius"/>
    </source>
</evidence>
<keyword evidence="12" id="KW-0902">Two-component regulatory system</keyword>
<dbReference type="EC" id="2.7.13.3" evidence="3"/>
<dbReference type="SUPFAM" id="SSF55874">
    <property type="entry name" value="ATPase domain of HSP90 chaperone/DNA topoisomerase II/histidine kinase"/>
    <property type="match status" value="1"/>
</dbReference>
<dbReference type="PRINTS" id="PR00344">
    <property type="entry name" value="BCTRLSENSOR"/>
</dbReference>
<dbReference type="PROSITE" id="PS50109">
    <property type="entry name" value="HIS_KIN"/>
    <property type="match status" value="1"/>
</dbReference>
<dbReference type="CDD" id="cd00082">
    <property type="entry name" value="HisKA"/>
    <property type="match status" value="1"/>
</dbReference>
<feature type="transmembrane region" description="Helical" evidence="14">
    <location>
        <begin position="296"/>
        <end position="318"/>
    </location>
</feature>
<dbReference type="CDD" id="cd06225">
    <property type="entry name" value="HAMP"/>
    <property type="match status" value="1"/>
</dbReference>
<feature type="transmembrane region" description="Helical" evidence="14">
    <location>
        <begin position="391"/>
        <end position="413"/>
    </location>
</feature>
<evidence type="ECO:0000256" key="1">
    <source>
        <dbReference type="ARBA" id="ARBA00000085"/>
    </source>
</evidence>
<feature type="transmembrane region" description="Helical" evidence="14">
    <location>
        <begin position="254"/>
        <end position="275"/>
    </location>
</feature>
<keyword evidence="9 16" id="KW-0418">Kinase</keyword>
<name>A0ABW3L9B0_9BACL</name>
<dbReference type="SUPFAM" id="SSF47384">
    <property type="entry name" value="Homodimeric domain of signal transducing histidine kinase"/>
    <property type="match status" value="1"/>
</dbReference>
<evidence type="ECO:0000313" key="16">
    <source>
        <dbReference type="EMBL" id="MFD1029926.1"/>
    </source>
</evidence>
<organism evidence="16 17">
    <name type="scientific">Metaplanococcus flavidus</name>
    <dbReference type="NCBI Taxonomy" id="569883"/>
    <lineage>
        <taxon>Bacteria</taxon>
        <taxon>Bacillati</taxon>
        <taxon>Bacillota</taxon>
        <taxon>Bacilli</taxon>
        <taxon>Bacillales</taxon>
        <taxon>Caryophanaceae</taxon>
        <taxon>Metaplanococcus</taxon>
    </lineage>
</organism>
<evidence type="ECO:0000259" key="15">
    <source>
        <dbReference type="PROSITE" id="PS50109"/>
    </source>
</evidence>
<keyword evidence="6" id="KW-0808">Transferase</keyword>
<evidence type="ECO:0000313" key="17">
    <source>
        <dbReference type="Proteomes" id="UP001597109"/>
    </source>
</evidence>
<dbReference type="Pfam" id="PF02518">
    <property type="entry name" value="HATPase_c"/>
    <property type="match status" value="1"/>
</dbReference>
<keyword evidence="13 14" id="KW-0472">Membrane</keyword>
<dbReference type="PANTHER" id="PTHR45528:SF1">
    <property type="entry name" value="SENSOR HISTIDINE KINASE CPXA"/>
    <property type="match status" value="1"/>
</dbReference>
<keyword evidence="10" id="KW-0067">ATP-binding</keyword>
<feature type="transmembrane region" description="Helical" evidence="14">
    <location>
        <begin position="338"/>
        <end position="357"/>
    </location>
</feature>
<dbReference type="EMBL" id="JBHTKI010000002">
    <property type="protein sequence ID" value="MFD1029926.1"/>
    <property type="molecule type" value="Genomic_DNA"/>
</dbReference>
<evidence type="ECO:0000256" key="6">
    <source>
        <dbReference type="ARBA" id="ARBA00022679"/>
    </source>
</evidence>
<comment type="catalytic activity">
    <reaction evidence="1">
        <text>ATP + protein L-histidine = ADP + protein N-phospho-L-histidine.</text>
        <dbReference type="EC" id="2.7.13.3"/>
    </reaction>
</comment>
<dbReference type="SMART" id="SM00388">
    <property type="entry name" value="HisKA"/>
    <property type="match status" value="1"/>
</dbReference>
<evidence type="ECO:0000256" key="9">
    <source>
        <dbReference type="ARBA" id="ARBA00022777"/>
    </source>
</evidence>
<evidence type="ECO:0000256" key="12">
    <source>
        <dbReference type="ARBA" id="ARBA00023012"/>
    </source>
</evidence>
<feature type="domain" description="Histidine kinase" evidence="15">
    <location>
        <begin position="505"/>
        <end position="718"/>
    </location>
</feature>
<feature type="transmembrane region" description="Helical" evidence="14">
    <location>
        <begin position="419"/>
        <end position="438"/>
    </location>
</feature>
<dbReference type="PANTHER" id="PTHR45528">
    <property type="entry name" value="SENSOR HISTIDINE KINASE CPXA"/>
    <property type="match status" value="1"/>
</dbReference>
<sequence length="718" mass="82533">MMKKWLWLITLSIVLIGIFSVMELGPKYFGKSYLETTEFKEEYNHFINRLIVLELDPPTSDTEFTVSEDEIEEYRTRYGTLAQQIQSIQDQYNPDIEEALENENDSLVEILTEERDGKIEEIRNNFSDDETVREKIQEEKLRAERVAINEIMNDEANFSSFYSYYVYDLINTETGENFTKGVLNSRPYYEKEYTDAVPLQADNEEMFYTNYNNTDTYLPASNAEFTGTIQIDRELLAASDNGASIIQHSTVKNVLYIMGALAIAGIVLLLTKLRFEQNNFVKMPFYSKWKSWPFEVKAGLLLISAVLALPFGLVGTLSVLDYIYYNDISYFILQTLKYLLLTLLFFVLTILQIVWIVSHYKNTEMVMEEFKNSYFFRSMQMARFAFLKKSIGVQMLILLIVIFFWGFGTLLVIIQQAAIIVWIPATLFIGLPVLLFMMKRFGYLNILMDSTRAIADGSLNEQIPVRGRSPLAQHAIHLNRLKEGVRLSVSEQAKSERLKTELITNVSHDLRTPLTSIITYTDLMKTPDLSTEDRLMYAEILDRKSQRLKTLIEDLFEVSKMASGNMELHRQRVDFTQLKTQAFAEHAEDISSSGLDFRISIPEQPVYIMADGQKWWRVLDNLILNAIKYALPGTRVFASLKETNGEAEFVMKNVTRFELGENTDELFERFKRGDVARQTEGSGLGLAIAQSIVDLHSGKMKIEVDGDLFKVTVSLPSV</sequence>
<comment type="subcellular location">
    <subcellularLocation>
        <location evidence="2">Cell membrane</location>
        <topology evidence="2">Multi-pass membrane protein</topology>
    </subcellularLocation>
</comment>
<evidence type="ECO:0000256" key="13">
    <source>
        <dbReference type="ARBA" id="ARBA00023136"/>
    </source>
</evidence>
<accession>A0ABW3L9B0</accession>
<protein>
    <recommendedName>
        <fullName evidence="3">histidine kinase</fullName>
        <ecNumber evidence="3">2.7.13.3</ecNumber>
    </recommendedName>
</protein>
<dbReference type="InterPro" id="IPR036097">
    <property type="entry name" value="HisK_dim/P_sf"/>
</dbReference>
<comment type="caution">
    <text evidence="16">The sequence shown here is derived from an EMBL/GenBank/DDBJ whole genome shotgun (WGS) entry which is preliminary data.</text>
</comment>
<gene>
    <name evidence="16" type="ORF">ACFQ1X_00545</name>
</gene>
<dbReference type="InterPro" id="IPR036890">
    <property type="entry name" value="HATPase_C_sf"/>
</dbReference>
<evidence type="ECO:0000256" key="7">
    <source>
        <dbReference type="ARBA" id="ARBA00022692"/>
    </source>
</evidence>
<dbReference type="InterPro" id="IPR050398">
    <property type="entry name" value="HssS/ArlS-like"/>
</dbReference>
<dbReference type="InterPro" id="IPR005467">
    <property type="entry name" value="His_kinase_dom"/>
</dbReference>
<dbReference type="GO" id="GO:0016301">
    <property type="term" value="F:kinase activity"/>
    <property type="evidence" value="ECO:0007669"/>
    <property type="project" value="UniProtKB-KW"/>
</dbReference>
<keyword evidence="11 14" id="KW-1133">Transmembrane helix</keyword>
<reference evidence="17" key="1">
    <citation type="journal article" date="2019" name="Int. J. Syst. Evol. Microbiol.">
        <title>The Global Catalogue of Microorganisms (GCM) 10K type strain sequencing project: providing services to taxonomists for standard genome sequencing and annotation.</title>
        <authorList>
            <consortium name="The Broad Institute Genomics Platform"/>
            <consortium name="The Broad Institute Genome Sequencing Center for Infectious Disease"/>
            <person name="Wu L."/>
            <person name="Ma J."/>
        </authorList>
    </citation>
    <scope>NUCLEOTIDE SEQUENCE [LARGE SCALE GENOMIC DNA]</scope>
    <source>
        <strain evidence="17">CCUG 56756</strain>
    </source>
</reference>
<dbReference type="InterPro" id="IPR004358">
    <property type="entry name" value="Sig_transdc_His_kin-like_C"/>
</dbReference>
<dbReference type="RefSeq" id="WP_144840639.1">
    <property type="nucleotide sequence ID" value="NZ_JBHTKI010000002.1"/>
</dbReference>